<dbReference type="InterPro" id="IPR003107">
    <property type="entry name" value="HAT"/>
</dbReference>
<dbReference type="Pfam" id="PF08640">
    <property type="entry name" value="U3_assoc_6"/>
    <property type="match status" value="1"/>
</dbReference>
<evidence type="ECO:0000256" key="2">
    <source>
        <dbReference type="ARBA" id="ARBA00010734"/>
    </source>
</evidence>
<proteinExistence type="inferred from homology"/>
<evidence type="ECO:0000259" key="6">
    <source>
        <dbReference type="Pfam" id="PF08640"/>
    </source>
</evidence>
<dbReference type="EMBL" id="JAVRRJ010000008">
    <property type="protein sequence ID" value="KAK5082082.1"/>
    <property type="molecule type" value="Genomic_DNA"/>
</dbReference>
<dbReference type="GO" id="GO:0000462">
    <property type="term" value="P:maturation of SSU-rRNA from tricistronic rRNA transcript (SSU-rRNA, 5.8S rRNA, LSU-rRNA)"/>
    <property type="evidence" value="ECO:0007669"/>
    <property type="project" value="InterPro"/>
</dbReference>
<keyword evidence="5" id="KW-0539">Nucleus</keyword>
<evidence type="ECO:0000256" key="1">
    <source>
        <dbReference type="ARBA" id="ARBA00004604"/>
    </source>
</evidence>
<evidence type="ECO:0000313" key="8">
    <source>
        <dbReference type="Proteomes" id="UP001309876"/>
    </source>
</evidence>
<dbReference type="SMART" id="SM00386">
    <property type="entry name" value="HAT"/>
    <property type="match status" value="3"/>
</dbReference>
<dbReference type="Proteomes" id="UP001309876">
    <property type="component" value="Unassembled WGS sequence"/>
</dbReference>
<protein>
    <submittedName>
        <fullName evidence="7">U3 snoRNP protein</fullName>
    </submittedName>
</protein>
<keyword evidence="3" id="KW-0698">rRNA processing</keyword>
<accession>A0AAN7SUN4</accession>
<dbReference type="InterPro" id="IPR055347">
    <property type="entry name" value="UTP6_N"/>
</dbReference>
<dbReference type="GO" id="GO:0034388">
    <property type="term" value="C:Pwp2p-containing subcomplex of 90S preribosome"/>
    <property type="evidence" value="ECO:0007669"/>
    <property type="project" value="TreeGrafter"/>
</dbReference>
<reference evidence="7 8" key="1">
    <citation type="submission" date="2023-08" db="EMBL/GenBank/DDBJ databases">
        <title>Black Yeasts Isolated from many extreme environments.</title>
        <authorList>
            <person name="Coleine C."/>
            <person name="Stajich J.E."/>
            <person name="Selbmann L."/>
        </authorList>
    </citation>
    <scope>NUCLEOTIDE SEQUENCE [LARGE SCALE GENOMIC DNA]</scope>
    <source>
        <strain evidence="7 8">CCFEE 5910</strain>
    </source>
</reference>
<gene>
    <name evidence="7" type="primary">UTP6</name>
    <name evidence="7" type="ORF">LTR05_007224</name>
</gene>
<sequence length="383" mass="44051">MSATADKARYFLEQSVPELKELERKKIFTPTEITAIARKRSDFEHKVNARGSSPTDFAQYAEFEINVDQLRKKRVKRLGIRATIHNGQRRIFFVFDRGMRKFPGDLRLWMQAIEYARSQQARKKVTQMLTNLLRLHPSKAEIWIYAAQFALDENGDMTEARGYMQRGLRFCKNSKDLWLQNFRLEIAWIAKIHARRRILGVEKNAMKEEEIKVTGDDNMMMLPKLTAQDIAPESEQMDKVDVTALDNLEATPVLSGAIPIAILDAACKQLPGDVDFAFKFFEEASSSYNLPAIVTIRTHIDRVLQEMDAQAWQSCASRNISFDDHRFPSALREALANMNQGLARTKQREALKDWCRGYLEAWEQADMDPALLMVLQSKLQSLA</sequence>
<keyword evidence="4" id="KW-0677">Repeat</keyword>
<name>A0AAN7SUN4_9EURO</name>
<keyword evidence="8" id="KW-1185">Reference proteome</keyword>
<dbReference type="AlphaFoldDB" id="A0AAN7SUN4"/>
<comment type="similarity">
    <text evidence="2">Belongs to the UTP6 family.</text>
</comment>
<evidence type="ECO:0000313" key="7">
    <source>
        <dbReference type="EMBL" id="KAK5082082.1"/>
    </source>
</evidence>
<dbReference type="Gene3D" id="1.25.40.10">
    <property type="entry name" value="Tetratricopeptide repeat domain"/>
    <property type="match status" value="1"/>
</dbReference>
<dbReference type="PANTHER" id="PTHR23271">
    <property type="entry name" value="HEPATOCELLULAR CARCINOMA-ASSOCIATED ANTIGEN 66"/>
    <property type="match status" value="1"/>
</dbReference>
<evidence type="ECO:0000256" key="5">
    <source>
        <dbReference type="ARBA" id="ARBA00023242"/>
    </source>
</evidence>
<dbReference type="PANTHER" id="PTHR23271:SF1">
    <property type="entry name" value="U3 SMALL NUCLEOLAR RNA-ASSOCIATED PROTEIN 6 HOMOLOG"/>
    <property type="match status" value="1"/>
</dbReference>
<dbReference type="InterPro" id="IPR013949">
    <property type="entry name" value="Utp6"/>
</dbReference>
<dbReference type="GO" id="GO:0032040">
    <property type="term" value="C:small-subunit processome"/>
    <property type="evidence" value="ECO:0007669"/>
    <property type="project" value="TreeGrafter"/>
</dbReference>
<dbReference type="SUPFAM" id="SSF48452">
    <property type="entry name" value="TPR-like"/>
    <property type="match status" value="1"/>
</dbReference>
<organism evidence="7 8">
    <name type="scientific">Lithohypha guttulata</name>
    <dbReference type="NCBI Taxonomy" id="1690604"/>
    <lineage>
        <taxon>Eukaryota</taxon>
        <taxon>Fungi</taxon>
        <taxon>Dikarya</taxon>
        <taxon>Ascomycota</taxon>
        <taxon>Pezizomycotina</taxon>
        <taxon>Eurotiomycetes</taxon>
        <taxon>Chaetothyriomycetidae</taxon>
        <taxon>Chaetothyriales</taxon>
        <taxon>Trichomeriaceae</taxon>
        <taxon>Lithohypha</taxon>
    </lineage>
</organism>
<dbReference type="GO" id="GO:0030515">
    <property type="term" value="F:snoRNA binding"/>
    <property type="evidence" value="ECO:0007669"/>
    <property type="project" value="InterPro"/>
</dbReference>
<comment type="caution">
    <text evidence="7">The sequence shown here is derived from an EMBL/GenBank/DDBJ whole genome shotgun (WGS) entry which is preliminary data.</text>
</comment>
<comment type="subcellular location">
    <subcellularLocation>
        <location evidence="1">Nucleus</location>
        <location evidence="1">Nucleolus</location>
    </subcellularLocation>
</comment>
<evidence type="ECO:0000256" key="3">
    <source>
        <dbReference type="ARBA" id="ARBA00022552"/>
    </source>
</evidence>
<evidence type="ECO:0000256" key="4">
    <source>
        <dbReference type="ARBA" id="ARBA00022737"/>
    </source>
</evidence>
<dbReference type="InterPro" id="IPR011990">
    <property type="entry name" value="TPR-like_helical_dom_sf"/>
</dbReference>
<feature type="domain" description="U3 small nucleolar RNA-associated protein 6 N-terminal" evidence="6">
    <location>
        <begin position="12"/>
        <end position="86"/>
    </location>
</feature>